<dbReference type="InterPro" id="IPR018221">
    <property type="entry name" value="Glyco_hydro_9_His_AS"/>
</dbReference>
<protein>
    <recommendedName>
        <fullName evidence="8">Endoglucanase</fullName>
        <ecNumber evidence="8">3.2.1.4</ecNumber>
    </recommendedName>
</protein>
<evidence type="ECO:0000256" key="6">
    <source>
        <dbReference type="PROSITE-ProRule" id="PRU10059"/>
    </source>
</evidence>
<gene>
    <name evidence="12" type="ORF">HGP28_04720</name>
</gene>
<sequence>MNKLFKLSILSLSVILGSTPTLADELLLNGQFSDKSNNWWGSGGSLDEVAGTGCLTFNDAGQNRWDVILGQGGFGLSEGETYTVSFDIKANNKTKGVVLIQHDGAPYDQYFSKELNIGTEFKKHEYTFKYNSKNDPKTGFQFQLGSHKANTVCVDNVSVSGKEFKIVRNYGKLRANQVGYFPKGEKFAVLHSDSTQPQTWQLIDKNDDVLFSGKTKVFGVNAASGEHVHQIDFSHVDQTLNAVKIKVGEELSHPFDIKQNVYSQLAEDALKYFYHNRSGIEVKPEFVQRADLSRPAGHPKDSASCFKGKDAQGNIWPGCDFSIDGTGGWYDAGDHGKYLVNSGISTWTLLNLYERGIHGKDQVVPFSQKMKRIPESGNGVNDLLDEARWNIEFMLAMQIPEGKKVHVPVGDQHSKLADLTLTEIDASGMAFHKIADEKWTGFPMAPHNDTQKRSVSHPSTSATLNLAAIGAQCSRIWKEIDAEFANQCLTAAQSAWQAANAHPEVYAYDNFTGSGPYGDGQLADEFYWAAAELFITTGAAKYRDFITASEEFLATPSVGKNAAQEFYWQYMAPAGTFSLALVPNALTKEQVAQARANIVTSAEMYASQLDQEGYRLPFTVEAYTWGSNSAIVNRAIILVYGFDYSGKEEYLVSAANAMDYILGRNPLSYSYVTGYGSDPFKNPHHRFWAYQANNDYPKAPAGVLSGGPNSVNFSDPVASSLQGKCTGQTCYVDDLGAWTLNEVTINWNAPLVWISSALNTSILN</sequence>
<dbReference type="InterPro" id="IPR008928">
    <property type="entry name" value="6-hairpin_glycosidase_sf"/>
</dbReference>
<dbReference type="InterPro" id="IPR008979">
    <property type="entry name" value="Galactose-bd-like_sf"/>
</dbReference>
<evidence type="ECO:0000256" key="3">
    <source>
        <dbReference type="ARBA" id="ARBA00023277"/>
    </source>
</evidence>
<dbReference type="CDD" id="cd02850">
    <property type="entry name" value="E_set_Cellulase_N"/>
    <property type="match status" value="1"/>
</dbReference>
<keyword evidence="4 6" id="KW-0326">Glycosidase</keyword>
<dbReference type="SUPFAM" id="SSF81296">
    <property type="entry name" value="E set domains"/>
    <property type="match status" value="1"/>
</dbReference>
<evidence type="ECO:0000259" key="9">
    <source>
        <dbReference type="Pfam" id="PF00759"/>
    </source>
</evidence>
<keyword evidence="13" id="KW-1185">Reference proteome</keyword>
<dbReference type="Gene3D" id="2.60.120.260">
    <property type="entry name" value="Galactose-binding domain-like"/>
    <property type="match status" value="1"/>
</dbReference>
<keyword evidence="8" id="KW-0732">Signal</keyword>
<dbReference type="AlphaFoldDB" id="A0A7X8TPC5"/>
<feature type="chain" id="PRO_5031609394" description="Endoglucanase" evidence="8">
    <location>
        <begin position="24"/>
        <end position="764"/>
    </location>
</feature>
<keyword evidence="2 6" id="KW-0378">Hydrolase</keyword>
<dbReference type="EC" id="3.2.1.4" evidence="8"/>
<evidence type="ECO:0000259" key="11">
    <source>
        <dbReference type="Pfam" id="PF02927"/>
    </source>
</evidence>
<dbReference type="Gene3D" id="2.60.40.10">
    <property type="entry name" value="Immunoglobulins"/>
    <property type="match status" value="1"/>
</dbReference>
<comment type="caution">
    <text evidence="12">The sequence shown here is derived from an EMBL/GenBank/DDBJ whole genome shotgun (WGS) entry which is preliminary data.</text>
</comment>
<feature type="active site" evidence="7">
    <location>
        <position position="733"/>
    </location>
</feature>
<evidence type="ECO:0000256" key="2">
    <source>
        <dbReference type="ARBA" id="ARBA00022801"/>
    </source>
</evidence>
<dbReference type="GO" id="GO:0008810">
    <property type="term" value="F:cellulase activity"/>
    <property type="evidence" value="ECO:0007669"/>
    <property type="project" value="UniProtKB-EC"/>
</dbReference>
<dbReference type="Gene3D" id="1.50.10.10">
    <property type="match status" value="1"/>
</dbReference>
<evidence type="ECO:0000259" key="10">
    <source>
        <dbReference type="Pfam" id="PF02018"/>
    </source>
</evidence>
<dbReference type="InterPro" id="IPR012341">
    <property type="entry name" value="6hp_glycosidase-like_sf"/>
</dbReference>
<keyword evidence="5 6" id="KW-0624">Polysaccharide degradation</keyword>
<feature type="active site" evidence="7">
    <location>
        <position position="742"/>
    </location>
</feature>
<evidence type="ECO:0000313" key="12">
    <source>
        <dbReference type="EMBL" id="NLS12197.1"/>
    </source>
</evidence>
<dbReference type="Pfam" id="PF00759">
    <property type="entry name" value="Glyco_hydro_9"/>
    <property type="match status" value="1"/>
</dbReference>
<dbReference type="RefSeq" id="WP_168835292.1">
    <property type="nucleotide sequence ID" value="NZ_JABAIK010000003.1"/>
</dbReference>
<keyword evidence="8" id="KW-0136">Cellulose degradation</keyword>
<dbReference type="Proteomes" id="UP000535589">
    <property type="component" value="Unassembled WGS sequence"/>
</dbReference>
<comment type="similarity">
    <text evidence="1 6 8">Belongs to the glycosyl hydrolase 9 (cellulase E) family.</text>
</comment>
<dbReference type="SUPFAM" id="SSF49785">
    <property type="entry name" value="Galactose-binding domain-like"/>
    <property type="match status" value="1"/>
</dbReference>
<name>A0A7X8TPC5_9VIBR</name>
<dbReference type="Pfam" id="PF02927">
    <property type="entry name" value="CelD_N"/>
    <property type="match status" value="1"/>
</dbReference>
<feature type="signal peptide" evidence="8">
    <location>
        <begin position="1"/>
        <end position="23"/>
    </location>
</feature>
<dbReference type="SUPFAM" id="SSF48208">
    <property type="entry name" value="Six-hairpin glycosidases"/>
    <property type="match status" value="1"/>
</dbReference>
<feature type="domain" description="Glycoside hydrolase family 9" evidence="9">
    <location>
        <begin position="262"/>
        <end position="754"/>
    </location>
</feature>
<dbReference type="PROSITE" id="PS00592">
    <property type="entry name" value="GH9_2"/>
    <property type="match status" value="1"/>
</dbReference>
<dbReference type="InterPro" id="IPR033126">
    <property type="entry name" value="Glyco_hydro_9_Asp/Glu_AS"/>
</dbReference>
<feature type="active site" evidence="6">
    <location>
        <position position="684"/>
    </location>
</feature>
<evidence type="ECO:0000256" key="5">
    <source>
        <dbReference type="ARBA" id="ARBA00023326"/>
    </source>
</evidence>
<evidence type="ECO:0000256" key="7">
    <source>
        <dbReference type="PROSITE-ProRule" id="PRU10060"/>
    </source>
</evidence>
<evidence type="ECO:0000256" key="4">
    <source>
        <dbReference type="ARBA" id="ARBA00023295"/>
    </source>
</evidence>
<dbReference type="EMBL" id="JABAIK010000003">
    <property type="protein sequence ID" value="NLS12197.1"/>
    <property type="molecule type" value="Genomic_DNA"/>
</dbReference>
<dbReference type="PANTHER" id="PTHR22298">
    <property type="entry name" value="ENDO-1,4-BETA-GLUCANASE"/>
    <property type="match status" value="1"/>
</dbReference>
<accession>A0A7X8TPC5</accession>
<evidence type="ECO:0000256" key="1">
    <source>
        <dbReference type="ARBA" id="ARBA00007072"/>
    </source>
</evidence>
<evidence type="ECO:0000313" key="13">
    <source>
        <dbReference type="Proteomes" id="UP000535589"/>
    </source>
</evidence>
<organism evidence="12 13">
    <name type="scientific">Vibrio agarilyticus</name>
    <dbReference type="NCBI Taxonomy" id="2726741"/>
    <lineage>
        <taxon>Bacteria</taxon>
        <taxon>Pseudomonadati</taxon>
        <taxon>Pseudomonadota</taxon>
        <taxon>Gammaproteobacteria</taxon>
        <taxon>Vibrionales</taxon>
        <taxon>Vibrionaceae</taxon>
        <taxon>Vibrio</taxon>
    </lineage>
</organism>
<dbReference type="Pfam" id="PF02018">
    <property type="entry name" value="CBM_4_9"/>
    <property type="match status" value="1"/>
</dbReference>
<proteinExistence type="inferred from homology"/>
<comment type="catalytic activity">
    <reaction evidence="8">
        <text>Endohydrolysis of (1-&gt;4)-beta-D-glucosidic linkages in cellulose, lichenin and cereal beta-D-glucans.</text>
        <dbReference type="EC" id="3.2.1.4"/>
    </reaction>
</comment>
<dbReference type="InterPro" id="IPR003305">
    <property type="entry name" value="CenC_carb-bd"/>
</dbReference>
<dbReference type="InterPro" id="IPR004197">
    <property type="entry name" value="Cellulase_Ig-like"/>
</dbReference>
<reference evidence="12 13" key="1">
    <citation type="submission" date="2020-04" db="EMBL/GenBank/DDBJ databases">
        <title>Vibrio sp. SM6, a novel species isolated from seawater.</title>
        <authorList>
            <person name="Wang X."/>
        </authorList>
    </citation>
    <scope>NUCLEOTIDE SEQUENCE [LARGE SCALE GENOMIC DNA]</scope>
    <source>
        <strain evidence="12 13">SM6</strain>
    </source>
</reference>
<evidence type="ECO:0000256" key="8">
    <source>
        <dbReference type="RuleBase" id="RU361166"/>
    </source>
</evidence>
<keyword evidence="3 6" id="KW-0119">Carbohydrate metabolism</keyword>
<feature type="domain" description="CBM-cenC" evidence="10">
    <location>
        <begin position="25"/>
        <end position="145"/>
    </location>
</feature>
<dbReference type="InterPro" id="IPR013783">
    <property type="entry name" value="Ig-like_fold"/>
</dbReference>
<dbReference type="GO" id="GO:0030245">
    <property type="term" value="P:cellulose catabolic process"/>
    <property type="evidence" value="ECO:0007669"/>
    <property type="project" value="UniProtKB-KW"/>
</dbReference>
<dbReference type="InterPro" id="IPR001701">
    <property type="entry name" value="Glyco_hydro_9"/>
</dbReference>
<feature type="domain" description="Cellulase Ig-like" evidence="11">
    <location>
        <begin position="172"/>
        <end position="248"/>
    </location>
</feature>
<dbReference type="PROSITE" id="PS00698">
    <property type="entry name" value="GH9_3"/>
    <property type="match status" value="1"/>
</dbReference>
<dbReference type="InterPro" id="IPR014756">
    <property type="entry name" value="Ig_E-set"/>
</dbReference>